<dbReference type="OrthoDB" id="9803889at2"/>
<comment type="function">
    <text evidence="9 10">The RecF protein is involved in DNA metabolism; it is required for DNA replication and normal SOS inducibility. RecF binds preferentially to single-stranded, linear DNA. It also seems to bind ATP.</text>
</comment>
<keyword evidence="7 9" id="KW-0067">ATP-binding</keyword>
<dbReference type="Proteomes" id="UP000254258">
    <property type="component" value="Unassembled WGS sequence"/>
</dbReference>
<dbReference type="PANTHER" id="PTHR32182">
    <property type="entry name" value="DNA REPLICATION AND REPAIR PROTEIN RECF"/>
    <property type="match status" value="1"/>
</dbReference>
<dbReference type="GO" id="GO:0005737">
    <property type="term" value="C:cytoplasm"/>
    <property type="evidence" value="ECO:0007669"/>
    <property type="project" value="UniProtKB-SubCell"/>
</dbReference>
<protein>
    <recommendedName>
        <fullName evidence="3 9">DNA replication and repair protein RecF</fullName>
    </recommendedName>
</protein>
<evidence type="ECO:0000256" key="4">
    <source>
        <dbReference type="ARBA" id="ARBA00022490"/>
    </source>
</evidence>
<evidence type="ECO:0000256" key="3">
    <source>
        <dbReference type="ARBA" id="ARBA00020170"/>
    </source>
</evidence>
<dbReference type="HAMAP" id="MF_00365">
    <property type="entry name" value="RecF"/>
    <property type="match status" value="1"/>
</dbReference>
<dbReference type="PANTHER" id="PTHR32182:SF0">
    <property type="entry name" value="DNA REPLICATION AND REPAIR PROTEIN RECF"/>
    <property type="match status" value="1"/>
</dbReference>
<evidence type="ECO:0000256" key="10">
    <source>
        <dbReference type="RuleBase" id="RU000578"/>
    </source>
</evidence>
<feature type="domain" description="RecF/RecN/SMC N-terminal" evidence="11">
    <location>
        <begin position="3"/>
        <end position="335"/>
    </location>
</feature>
<proteinExistence type="inferred from homology"/>
<evidence type="ECO:0000256" key="7">
    <source>
        <dbReference type="ARBA" id="ARBA00022840"/>
    </source>
</evidence>
<gene>
    <name evidence="9" type="primary">recF</name>
    <name evidence="12" type="ORF">DWU98_10180</name>
</gene>
<keyword evidence="9 10" id="KW-0234">DNA repair</keyword>
<dbReference type="GO" id="GO:0005524">
    <property type="term" value="F:ATP binding"/>
    <property type="evidence" value="ECO:0007669"/>
    <property type="project" value="UniProtKB-UniRule"/>
</dbReference>
<dbReference type="GO" id="GO:0000731">
    <property type="term" value="P:DNA synthesis involved in DNA repair"/>
    <property type="evidence" value="ECO:0007669"/>
    <property type="project" value="TreeGrafter"/>
</dbReference>
<keyword evidence="6 9" id="KW-0547">Nucleotide-binding</keyword>
<feature type="binding site" evidence="9">
    <location>
        <begin position="30"/>
        <end position="37"/>
    </location>
    <ligand>
        <name>ATP</name>
        <dbReference type="ChEBI" id="CHEBI:30616"/>
    </ligand>
</feature>
<sequence length="359" mass="39806">MRLQRLHLQGLRCIGDLTLDLDPGFNVLVGANGAGKTSVLEAAFLLSHGRSFRAGARDVLIQRGAAGLSIFSTVVHDDGTVHRLGLGREGARWEARLDGEHVAIGDLIRECAVVCFEPGSHALIAGGAEERRRFLDWGVFHVEHEFLPTWRRYQRALKQRNSLLRSGSTLDDRLLSPWESELARAGEFIDQWRRSYLDALLPFLRKQAALLLPELGAVQLRYRPGWPEDEQLATVLVAQRSRDQSRGHTTSGVHRADWSLSFEHAPQREHLSRGQEKLVALICVLAQAWLDAERRGEWPVVCLDDLASELDQAHQAAVVQSLQGASAQILISGTEPPGVLGSVSVKMFHVEQGYLAPLL</sequence>
<dbReference type="AlphaFoldDB" id="A0A370WZX8"/>
<dbReference type="RefSeq" id="WP_115495464.1">
    <property type="nucleotide sequence ID" value="NZ_QRBE01000005.1"/>
</dbReference>
<keyword evidence="13" id="KW-1185">Reference proteome</keyword>
<reference evidence="12 13" key="1">
    <citation type="submission" date="2018-07" db="EMBL/GenBank/DDBJ databases">
        <title>Dyella monticola sp. nov. and Dyella psychrodurans sp. nov. isolated from monsoon evergreen broad-leaved forest soil of Dinghu Mountain, China.</title>
        <authorList>
            <person name="Gao Z."/>
            <person name="Qiu L."/>
        </authorList>
    </citation>
    <scope>NUCLEOTIDE SEQUENCE [LARGE SCALE GENOMIC DNA]</scope>
    <source>
        <strain evidence="12 13">4G-K06</strain>
    </source>
</reference>
<dbReference type="InterPro" id="IPR003395">
    <property type="entry name" value="RecF/RecN/SMC_N"/>
</dbReference>
<comment type="similarity">
    <text evidence="2 9 10">Belongs to the RecF family.</text>
</comment>
<accession>A0A370WZX8</accession>
<dbReference type="GO" id="GO:0003697">
    <property type="term" value="F:single-stranded DNA binding"/>
    <property type="evidence" value="ECO:0007669"/>
    <property type="project" value="UniProtKB-UniRule"/>
</dbReference>
<dbReference type="Gene3D" id="3.40.50.300">
    <property type="entry name" value="P-loop containing nucleotide triphosphate hydrolases"/>
    <property type="match status" value="1"/>
</dbReference>
<evidence type="ECO:0000256" key="6">
    <source>
        <dbReference type="ARBA" id="ARBA00022741"/>
    </source>
</evidence>
<dbReference type="SUPFAM" id="SSF52540">
    <property type="entry name" value="P-loop containing nucleoside triphosphate hydrolases"/>
    <property type="match status" value="1"/>
</dbReference>
<dbReference type="GO" id="GO:0009432">
    <property type="term" value="P:SOS response"/>
    <property type="evidence" value="ECO:0007669"/>
    <property type="project" value="UniProtKB-UniRule"/>
</dbReference>
<comment type="caution">
    <text evidence="12">The sequence shown here is derived from an EMBL/GenBank/DDBJ whole genome shotgun (WGS) entry which is preliminary data.</text>
</comment>
<dbReference type="NCBIfam" id="TIGR00611">
    <property type="entry name" value="recf"/>
    <property type="match status" value="1"/>
</dbReference>
<evidence type="ECO:0000256" key="8">
    <source>
        <dbReference type="ARBA" id="ARBA00023125"/>
    </source>
</evidence>
<keyword evidence="4 9" id="KW-0963">Cytoplasm</keyword>
<organism evidence="12 13">
    <name type="scientific">Dyella monticola</name>
    <dbReference type="NCBI Taxonomy" id="1927958"/>
    <lineage>
        <taxon>Bacteria</taxon>
        <taxon>Pseudomonadati</taxon>
        <taxon>Pseudomonadota</taxon>
        <taxon>Gammaproteobacteria</taxon>
        <taxon>Lysobacterales</taxon>
        <taxon>Rhodanobacteraceae</taxon>
        <taxon>Dyella</taxon>
    </lineage>
</organism>
<dbReference type="InterPro" id="IPR042174">
    <property type="entry name" value="RecF_2"/>
</dbReference>
<evidence type="ECO:0000259" key="11">
    <source>
        <dbReference type="Pfam" id="PF02463"/>
    </source>
</evidence>
<comment type="subcellular location">
    <subcellularLocation>
        <location evidence="1 9 10">Cytoplasm</location>
    </subcellularLocation>
</comment>
<dbReference type="Pfam" id="PF02463">
    <property type="entry name" value="SMC_N"/>
    <property type="match status" value="1"/>
</dbReference>
<evidence type="ECO:0000313" key="12">
    <source>
        <dbReference type="EMBL" id="RDS81590.1"/>
    </source>
</evidence>
<dbReference type="PROSITE" id="PS00617">
    <property type="entry name" value="RECF_1"/>
    <property type="match status" value="1"/>
</dbReference>
<dbReference type="GO" id="GO:0006260">
    <property type="term" value="P:DNA replication"/>
    <property type="evidence" value="ECO:0007669"/>
    <property type="project" value="UniProtKB-UniRule"/>
</dbReference>
<dbReference type="Gene3D" id="1.20.1050.90">
    <property type="entry name" value="RecF/RecN/SMC, N-terminal domain"/>
    <property type="match status" value="1"/>
</dbReference>
<dbReference type="GO" id="GO:0006302">
    <property type="term" value="P:double-strand break repair"/>
    <property type="evidence" value="ECO:0007669"/>
    <property type="project" value="TreeGrafter"/>
</dbReference>
<evidence type="ECO:0000256" key="9">
    <source>
        <dbReference type="HAMAP-Rule" id="MF_00365"/>
    </source>
</evidence>
<evidence type="ECO:0000256" key="1">
    <source>
        <dbReference type="ARBA" id="ARBA00004496"/>
    </source>
</evidence>
<evidence type="ECO:0000313" key="13">
    <source>
        <dbReference type="Proteomes" id="UP000254258"/>
    </source>
</evidence>
<evidence type="ECO:0000256" key="2">
    <source>
        <dbReference type="ARBA" id="ARBA00008016"/>
    </source>
</evidence>
<dbReference type="EMBL" id="QRBE01000005">
    <property type="protein sequence ID" value="RDS81590.1"/>
    <property type="molecule type" value="Genomic_DNA"/>
</dbReference>
<evidence type="ECO:0000256" key="5">
    <source>
        <dbReference type="ARBA" id="ARBA00022705"/>
    </source>
</evidence>
<dbReference type="InterPro" id="IPR001238">
    <property type="entry name" value="DNA-binding_RecF"/>
</dbReference>
<keyword evidence="9 10" id="KW-0742">SOS response</keyword>
<dbReference type="InterPro" id="IPR027417">
    <property type="entry name" value="P-loop_NTPase"/>
</dbReference>
<dbReference type="InterPro" id="IPR018078">
    <property type="entry name" value="DNA-binding_RecF_CS"/>
</dbReference>
<keyword evidence="5 9" id="KW-0235">DNA replication</keyword>
<dbReference type="PROSITE" id="PS00618">
    <property type="entry name" value="RECF_2"/>
    <property type="match status" value="1"/>
</dbReference>
<keyword evidence="9 10" id="KW-0227">DNA damage</keyword>
<name>A0A370WZX8_9GAMM</name>
<keyword evidence="8 9" id="KW-0238">DNA-binding</keyword>